<keyword evidence="15" id="KW-1185">Reference proteome</keyword>
<dbReference type="Pfam" id="PF01288">
    <property type="entry name" value="HPPK"/>
    <property type="match status" value="1"/>
</dbReference>
<dbReference type="GO" id="GO:0003848">
    <property type="term" value="F:2-amino-4-hydroxy-6-hydroxymethyldihydropteridine diphosphokinase activity"/>
    <property type="evidence" value="ECO:0007669"/>
    <property type="project" value="UniProtKB-EC"/>
</dbReference>
<gene>
    <name evidence="14" type="ORF">Cop2CBH44_12320</name>
</gene>
<organism evidence="14 15">
    <name type="scientific">Coprobacter secundus subsp. similis</name>
    <dbReference type="NCBI Taxonomy" id="2751153"/>
    <lineage>
        <taxon>Bacteria</taxon>
        <taxon>Pseudomonadati</taxon>
        <taxon>Bacteroidota</taxon>
        <taxon>Bacteroidia</taxon>
        <taxon>Bacteroidales</taxon>
        <taxon>Barnesiellaceae</taxon>
        <taxon>Coprobacter</taxon>
    </lineage>
</organism>
<comment type="similarity">
    <text evidence="2">Belongs to the HPPK family.</text>
</comment>
<accession>A0A7G1HT09</accession>
<dbReference type="PANTHER" id="PTHR43071">
    <property type="entry name" value="2-AMINO-4-HYDROXY-6-HYDROXYMETHYLDIHYDROPTERIDINE PYROPHOSPHOKINASE"/>
    <property type="match status" value="1"/>
</dbReference>
<evidence type="ECO:0000313" key="15">
    <source>
        <dbReference type="Proteomes" id="UP000594042"/>
    </source>
</evidence>
<comment type="pathway">
    <text evidence="1">Cofactor biosynthesis; tetrahydrofolate biosynthesis; 2-amino-4-hydroxy-6-hydroxymethyl-7,8-dihydropteridine diphosphate from 7,8-dihydroneopterin triphosphate: step 4/4.</text>
</comment>
<evidence type="ECO:0000256" key="11">
    <source>
        <dbReference type="ARBA" id="ARBA00029766"/>
    </source>
</evidence>
<dbReference type="InterPro" id="IPR000550">
    <property type="entry name" value="Hppk"/>
</dbReference>
<evidence type="ECO:0000256" key="3">
    <source>
        <dbReference type="ARBA" id="ARBA00013253"/>
    </source>
</evidence>
<dbReference type="PANTHER" id="PTHR43071:SF1">
    <property type="entry name" value="2-AMINO-4-HYDROXY-6-HYDROXYMETHYLDIHYDROPTERIDINE PYROPHOSPHOKINASE"/>
    <property type="match status" value="1"/>
</dbReference>
<keyword evidence="5" id="KW-0808">Transferase</keyword>
<evidence type="ECO:0000313" key="14">
    <source>
        <dbReference type="EMBL" id="BCI62879.1"/>
    </source>
</evidence>
<reference evidence="15" key="1">
    <citation type="submission" date="2020-07" db="EMBL/GenBank/DDBJ databases">
        <title>Complete genome sequencing of Coprobacter sp. strain 2CBH44.</title>
        <authorList>
            <person name="Sakamoto M."/>
            <person name="Murakami T."/>
            <person name="Mori H."/>
        </authorList>
    </citation>
    <scope>NUCLEOTIDE SEQUENCE [LARGE SCALE GENOMIC DNA]</scope>
    <source>
        <strain evidence="15">2CBH44</strain>
    </source>
</reference>
<evidence type="ECO:0000256" key="7">
    <source>
        <dbReference type="ARBA" id="ARBA00022777"/>
    </source>
</evidence>
<comment type="function">
    <text evidence="10">Catalyzes the transfer of pyrophosphate from adenosine triphosphate (ATP) to 6-hydroxymethyl-7,8-dihydropterin, an enzymatic step in folate biosynthesis pathway.</text>
</comment>
<dbReference type="RefSeq" id="WP_021931494.1">
    <property type="nucleotide sequence ID" value="NZ_AP023322.1"/>
</dbReference>
<dbReference type="EC" id="2.7.6.3" evidence="3"/>
<evidence type="ECO:0000256" key="1">
    <source>
        <dbReference type="ARBA" id="ARBA00005051"/>
    </source>
</evidence>
<dbReference type="EMBL" id="AP023322">
    <property type="protein sequence ID" value="BCI62879.1"/>
    <property type="molecule type" value="Genomic_DNA"/>
</dbReference>
<keyword evidence="7" id="KW-0418">Kinase</keyword>
<evidence type="ECO:0000256" key="4">
    <source>
        <dbReference type="ARBA" id="ARBA00016218"/>
    </source>
</evidence>
<dbReference type="Proteomes" id="UP000594042">
    <property type="component" value="Chromosome"/>
</dbReference>
<dbReference type="Gene3D" id="3.30.70.560">
    <property type="entry name" value="7,8-Dihydro-6-hydroxymethylpterin-pyrophosphokinase HPPK"/>
    <property type="match status" value="1"/>
</dbReference>
<evidence type="ECO:0000256" key="9">
    <source>
        <dbReference type="ARBA" id="ARBA00022909"/>
    </source>
</evidence>
<evidence type="ECO:0000259" key="13">
    <source>
        <dbReference type="Pfam" id="PF01288"/>
    </source>
</evidence>
<evidence type="ECO:0000256" key="6">
    <source>
        <dbReference type="ARBA" id="ARBA00022741"/>
    </source>
</evidence>
<evidence type="ECO:0000256" key="5">
    <source>
        <dbReference type="ARBA" id="ARBA00022679"/>
    </source>
</evidence>
<sequence length="123" mass="13828">MNKAIIGLGSNVNGGLLLLKKSCMEIAAMAVSARFSSCYETVPVSSIPQPNYQNCVGIIETEWDYDRLYQHFKAMEKAAGRFPQSKLSGEVPLDIDIVVWNDEVKRPRDMVQDYMQIGLLELK</sequence>
<dbReference type="GO" id="GO:0016301">
    <property type="term" value="F:kinase activity"/>
    <property type="evidence" value="ECO:0007669"/>
    <property type="project" value="UniProtKB-KW"/>
</dbReference>
<dbReference type="AlphaFoldDB" id="A0A7G1HT09"/>
<proteinExistence type="inferred from homology"/>
<evidence type="ECO:0000256" key="8">
    <source>
        <dbReference type="ARBA" id="ARBA00022840"/>
    </source>
</evidence>
<dbReference type="GO" id="GO:0046654">
    <property type="term" value="P:tetrahydrofolate biosynthetic process"/>
    <property type="evidence" value="ECO:0007669"/>
    <property type="project" value="UniProtKB-UniPathway"/>
</dbReference>
<dbReference type="InterPro" id="IPR035907">
    <property type="entry name" value="Hppk_sf"/>
</dbReference>
<keyword evidence="9" id="KW-0289">Folate biosynthesis</keyword>
<dbReference type="UniPathway" id="UPA00077">
    <property type="reaction ID" value="UER00155"/>
</dbReference>
<protein>
    <recommendedName>
        <fullName evidence="4">2-amino-4-hydroxy-6-hydroxymethyldihydropteridine pyrophosphokinase</fullName>
        <ecNumber evidence="3">2.7.6.3</ecNumber>
    </recommendedName>
    <alternativeName>
        <fullName evidence="11">6-hydroxymethyl-7,8-dihydropterin pyrophosphokinase</fullName>
    </alternativeName>
    <alternativeName>
        <fullName evidence="12">7,8-dihydro-6-hydroxymethylpterin-pyrophosphokinase</fullName>
    </alternativeName>
</protein>
<evidence type="ECO:0000256" key="12">
    <source>
        <dbReference type="ARBA" id="ARBA00033413"/>
    </source>
</evidence>
<keyword evidence="6" id="KW-0547">Nucleotide-binding</keyword>
<evidence type="ECO:0000256" key="2">
    <source>
        <dbReference type="ARBA" id="ARBA00005810"/>
    </source>
</evidence>
<dbReference type="GO" id="GO:0005524">
    <property type="term" value="F:ATP binding"/>
    <property type="evidence" value="ECO:0007669"/>
    <property type="project" value="UniProtKB-KW"/>
</dbReference>
<evidence type="ECO:0000256" key="10">
    <source>
        <dbReference type="ARBA" id="ARBA00029409"/>
    </source>
</evidence>
<dbReference type="KEGG" id="copr:Cop2CBH44_12320"/>
<dbReference type="SUPFAM" id="SSF55083">
    <property type="entry name" value="6-hydroxymethyl-7,8-dihydropterin pyrophosphokinase, HPPK"/>
    <property type="match status" value="1"/>
</dbReference>
<feature type="domain" description="7,8-dihydro-6-hydroxymethylpterin-pyrophosphokinase" evidence="13">
    <location>
        <begin position="5"/>
        <end position="121"/>
    </location>
</feature>
<keyword evidence="8" id="KW-0067">ATP-binding</keyword>
<name>A0A7G1HT09_9BACT</name>
<dbReference type="GO" id="GO:0046656">
    <property type="term" value="P:folic acid biosynthetic process"/>
    <property type="evidence" value="ECO:0007669"/>
    <property type="project" value="UniProtKB-KW"/>
</dbReference>